<evidence type="ECO:0000256" key="2">
    <source>
        <dbReference type="SAM" id="Phobius"/>
    </source>
</evidence>
<protein>
    <submittedName>
        <fullName evidence="3">Preprotein translocase subunit SecY</fullName>
    </submittedName>
</protein>
<comment type="caution">
    <text evidence="3">The sequence shown here is derived from an EMBL/GenBank/DDBJ whole genome shotgun (WGS) entry which is preliminary data.</text>
</comment>
<keyword evidence="2" id="KW-0472">Membrane</keyword>
<sequence>MKYQQQIGYRYPKGRFAMVSVYTFTGAAILASTIFSLLLFLSIDEDPMMRTLFGGLAVIFEAGKFYAWYEYGERRAHRNYSGAITALVFYMVLAIISIGGSIGGINSATNSAQSHISVEQAKVEAFNRQIAAIDKQIELNNKAAQKYIEMERIATGVSRIQDQNKKLREEQQSLAMKRDSLPPVTQGSVIGLIDSLANAFGISSQKAQLWLVVFLSILLDFFAAFFVGLIGEEQRFRHFYRRQEGITIDTRRDLEPVPAGYLPHITEDIKEQVEQVELESSDPEPPKSMLEQVSDALKTKQITCTKKAVAQHFKLSAEDVDNVFGQLAEQGLVGKKANHHYHWIGNAELA</sequence>
<keyword evidence="2" id="KW-1133">Transmembrane helix</keyword>
<dbReference type="AlphaFoldDB" id="A0A0C3IA82"/>
<gene>
    <name evidence="3" type="ORF">SU60_05200</name>
</gene>
<feature type="coiled-coil region" evidence="1">
    <location>
        <begin position="150"/>
        <end position="177"/>
    </location>
</feature>
<evidence type="ECO:0000256" key="1">
    <source>
        <dbReference type="SAM" id="Coils"/>
    </source>
</evidence>
<dbReference type="RefSeq" id="WP_041154631.1">
    <property type="nucleotide sequence ID" value="NZ_CBCRVP010000003.1"/>
</dbReference>
<keyword evidence="2" id="KW-0812">Transmembrane</keyword>
<keyword evidence="4" id="KW-1185">Reference proteome</keyword>
<feature type="transmembrane region" description="Helical" evidence="2">
    <location>
        <begin position="209"/>
        <end position="231"/>
    </location>
</feature>
<evidence type="ECO:0000313" key="3">
    <source>
        <dbReference type="EMBL" id="KIN11905.1"/>
    </source>
</evidence>
<feature type="transmembrane region" description="Helical" evidence="2">
    <location>
        <begin position="49"/>
        <end position="69"/>
    </location>
</feature>
<name>A0A0C3IA82_9VIBR</name>
<reference evidence="3 4" key="1">
    <citation type="submission" date="2015-01" db="EMBL/GenBank/DDBJ databases">
        <title>Draft genome of Vibrio mytili type strain CAIM 528.</title>
        <authorList>
            <person name="Gonzalez-Castillo A."/>
            <person name="Gomez-Gil B."/>
            <person name="Enciso-Ibarra J."/>
        </authorList>
    </citation>
    <scope>NUCLEOTIDE SEQUENCE [LARGE SCALE GENOMIC DNA]</scope>
    <source>
        <strain evidence="3 4">CAIM 528</strain>
    </source>
</reference>
<organism evidence="3 4">
    <name type="scientific">Vibrio mytili</name>
    <dbReference type="NCBI Taxonomy" id="50718"/>
    <lineage>
        <taxon>Bacteria</taxon>
        <taxon>Pseudomonadati</taxon>
        <taxon>Pseudomonadota</taxon>
        <taxon>Gammaproteobacteria</taxon>
        <taxon>Vibrionales</taxon>
        <taxon>Vibrionaceae</taxon>
        <taxon>Vibrio</taxon>
    </lineage>
</organism>
<evidence type="ECO:0000313" key="4">
    <source>
        <dbReference type="Proteomes" id="UP000031977"/>
    </source>
</evidence>
<proteinExistence type="predicted"/>
<dbReference type="OrthoDB" id="5593522at2"/>
<dbReference type="EMBL" id="JXOK01000010">
    <property type="protein sequence ID" value="KIN11905.1"/>
    <property type="molecule type" value="Genomic_DNA"/>
</dbReference>
<keyword evidence="1" id="KW-0175">Coiled coil</keyword>
<feature type="transmembrane region" description="Helical" evidence="2">
    <location>
        <begin position="21"/>
        <end position="43"/>
    </location>
</feature>
<accession>A0A0C3IA82</accession>
<dbReference type="Proteomes" id="UP000031977">
    <property type="component" value="Unassembled WGS sequence"/>
</dbReference>
<feature type="transmembrane region" description="Helical" evidence="2">
    <location>
        <begin position="81"/>
        <end position="105"/>
    </location>
</feature>